<dbReference type="EMBL" id="ATLC01000031">
    <property type="protein sequence ID" value="EPJ29563.1"/>
    <property type="molecule type" value="Genomic_DNA"/>
</dbReference>
<name>A0ABN0MR46_CHLPS</name>
<gene>
    <name evidence="1" type="ORF">CP99DC5_1157B</name>
</gene>
<dbReference type="Proteomes" id="UP000014627">
    <property type="component" value="Unassembled WGS sequence"/>
</dbReference>
<evidence type="ECO:0000313" key="2">
    <source>
        <dbReference type="Proteomes" id="UP000014627"/>
    </source>
</evidence>
<reference evidence="1 2" key="1">
    <citation type="submission" date="2013-04" db="EMBL/GenBank/DDBJ databases">
        <title>Genome sequence of Chlamydia psittaci 99DC5.</title>
        <authorList>
            <person name="Huot-Creasy H."/>
            <person name="McCracken C.L."/>
            <person name="Humphries M."/>
            <person name="Sachse K."/>
            <person name="Laroucau K."/>
            <person name="Bavoil P."/>
            <person name="Myers G.S."/>
        </authorList>
    </citation>
    <scope>NUCLEOTIDE SEQUENCE [LARGE SCALE GENOMIC DNA]</scope>
    <source>
        <strain evidence="1 2">99DC5</strain>
    </source>
</reference>
<sequence>CQLIRELL</sequence>
<keyword evidence="2" id="KW-1185">Reference proteome</keyword>
<accession>A0ABN0MR46</accession>
<proteinExistence type="predicted"/>
<protein>
    <submittedName>
        <fullName evidence="1">Uncharacterized protein</fullName>
    </submittedName>
</protein>
<feature type="non-terminal residue" evidence="1">
    <location>
        <position position="1"/>
    </location>
</feature>
<comment type="caution">
    <text evidence="1">The sequence shown here is derived from an EMBL/GenBank/DDBJ whole genome shotgun (WGS) entry which is preliminary data.</text>
</comment>
<evidence type="ECO:0000313" key="1">
    <source>
        <dbReference type="EMBL" id="EPJ29563.1"/>
    </source>
</evidence>
<organism evidence="1 2">
    <name type="scientific">Chlamydia psittaci 99DC5</name>
    <dbReference type="NCBI Taxonomy" id="1112251"/>
    <lineage>
        <taxon>Bacteria</taxon>
        <taxon>Pseudomonadati</taxon>
        <taxon>Chlamydiota</taxon>
        <taxon>Chlamydiia</taxon>
        <taxon>Chlamydiales</taxon>
        <taxon>Chlamydiaceae</taxon>
        <taxon>Chlamydia/Chlamydophila group</taxon>
        <taxon>Chlamydia</taxon>
    </lineage>
</organism>